<evidence type="ECO:0000256" key="3">
    <source>
        <dbReference type="ARBA" id="ARBA00022723"/>
    </source>
</evidence>
<keyword evidence="8" id="KW-1185">Reference proteome</keyword>
<dbReference type="SFLD" id="SFLDG01067">
    <property type="entry name" value="SPASM/twitch_domain_containing"/>
    <property type="match status" value="1"/>
</dbReference>
<gene>
    <name evidence="7" type="ORF">SAMN04488050_102309</name>
</gene>
<keyword evidence="3" id="KW-0479">Metal-binding</keyword>
<dbReference type="RefSeq" id="WP_092419709.1">
    <property type="nucleotide sequence ID" value="NZ_FNCL01000001.1"/>
</dbReference>
<evidence type="ECO:0000256" key="4">
    <source>
        <dbReference type="ARBA" id="ARBA00023004"/>
    </source>
</evidence>
<feature type="domain" description="Radical SAM core" evidence="6">
    <location>
        <begin position="47"/>
        <end position="267"/>
    </location>
</feature>
<organism evidence="7 8">
    <name type="scientific">Alloyangia pacifica</name>
    <dbReference type="NCBI Taxonomy" id="311180"/>
    <lineage>
        <taxon>Bacteria</taxon>
        <taxon>Pseudomonadati</taxon>
        <taxon>Pseudomonadota</taxon>
        <taxon>Alphaproteobacteria</taxon>
        <taxon>Rhodobacterales</taxon>
        <taxon>Roseobacteraceae</taxon>
        <taxon>Alloyangia</taxon>
    </lineage>
</organism>
<evidence type="ECO:0000256" key="1">
    <source>
        <dbReference type="ARBA" id="ARBA00001966"/>
    </source>
</evidence>
<evidence type="ECO:0000256" key="2">
    <source>
        <dbReference type="ARBA" id="ARBA00022691"/>
    </source>
</evidence>
<keyword evidence="5" id="KW-0411">Iron-sulfur</keyword>
<dbReference type="GO" id="GO:0046872">
    <property type="term" value="F:metal ion binding"/>
    <property type="evidence" value="ECO:0007669"/>
    <property type="project" value="UniProtKB-KW"/>
</dbReference>
<dbReference type="CDD" id="cd21109">
    <property type="entry name" value="SPASM"/>
    <property type="match status" value="1"/>
</dbReference>
<reference evidence="8" key="1">
    <citation type="submission" date="2016-10" db="EMBL/GenBank/DDBJ databases">
        <authorList>
            <person name="Varghese N."/>
            <person name="Submissions S."/>
        </authorList>
    </citation>
    <scope>NUCLEOTIDE SEQUENCE [LARGE SCALE GENOMIC DNA]</scope>
    <source>
        <strain evidence="8">DSM 26894</strain>
    </source>
</reference>
<dbReference type="EMBL" id="FOZW01000002">
    <property type="protein sequence ID" value="SFS55572.1"/>
    <property type="molecule type" value="Genomic_DNA"/>
</dbReference>
<dbReference type="InterPro" id="IPR023885">
    <property type="entry name" value="4Fe4S-binding_SPASM_dom"/>
</dbReference>
<evidence type="ECO:0000313" key="8">
    <source>
        <dbReference type="Proteomes" id="UP000199392"/>
    </source>
</evidence>
<dbReference type="SFLD" id="SFLDS00029">
    <property type="entry name" value="Radical_SAM"/>
    <property type="match status" value="1"/>
</dbReference>
<dbReference type="SUPFAM" id="SSF102114">
    <property type="entry name" value="Radical SAM enzymes"/>
    <property type="match status" value="1"/>
</dbReference>
<dbReference type="Pfam" id="PF04055">
    <property type="entry name" value="Radical_SAM"/>
    <property type="match status" value="1"/>
</dbReference>
<evidence type="ECO:0000259" key="6">
    <source>
        <dbReference type="PROSITE" id="PS51918"/>
    </source>
</evidence>
<dbReference type="Proteomes" id="UP000199392">
    <property type="component" value="Unassembled WGS sequence"/>
</dbReference>
<keyword evidence="4" id="KW-0408">Iron</keyword>
<dbReference type="Pfam" id="PF13186">
    <property type="entry name" value="SPASM"/>
    <property type="match status" value="1"/>
</dbReference>
<protein>
    <submittedName>
        <fullName evidence="7">Cyclic pyranopterin phosphate synthase</fullName>
    </submittedName>
</protein>
<dbReference type="InterPro" id="IPR058240">
    <property type="entry name" value="rSAM_sf"/>
</dbReference>
<name>A0A1I6QTA7_9RHOB</name>
<dbReference type="PANTHER" id="PTHR11228">
    <property type="entry name" value="RADICAL SAM DOMAIN PROTEIN"/>
    <property type="match status" value="1"/>
</dbReference>
<proteinExistence type="predicted"/>
<keyword evidence="2" id="KW-0949">S-adenosyl-L-methionine</keyword>
<dbReference type="OrthoDB" id="9782387at2"/>
<dbReference type="PROSITE" id="PS51918">
    <property type="entry name" value="RADICAL_SAM"/>
    <property type="match status" value="1"/>
</dbReference>
<evidence type="ECO:0000313" key="7">
    <source>
        <dbReference type="EMBL" id="SFS55572.1"/>
    </source>
</evidence>
<dbReference type="InterPro" id="IPR007197">
    <property type="entry name" value="rSAM"/>
</dbReference>
<dbReference type="PANTHER" id="PTHR11228:SF7">
    <property type="entry name" value="PQQA PEPTIDE CYCLASE"/>
    <property type="match status" value="1"/>
</dbReference>
<dbReference type="Gene3D" id="3.20.20.70">
    <property type="entry name" value="Aldolase class I"/>
    <property type="match status" value="1"/>
</dbReference>
<accession>A0A1I6QTA7</accession>
<dbReference type="AlphaFoldDB" id="A0A1I6QTA7"/>
<dbReference type="InterPro" id="IPR013785">
    <property type="entry name" value="Aldolase_TIM"/>
</dbReference>
<dbReference type="CDD" id="cd01335">
    <property type="entry name" value="Radical_SAM"/>
    <property type="match status" value="1"/>
</dbReference>
<evidence type="ECO:0000256" key="5">
    <source>
        <dbReference type="ARBA" id="ARBA00023014"/>
    </source>
</evidence>
<dbReference type="STRING" id="311180.SAMN04488050_102309"/>
<comment type="cofactor">
    <cofactor evidence="1">
        <name>[4Fe-4S] cluster</name>
        <dbReference type="ChEBI" id="CHEBI:49883"/>
    </cofactor>
</comment>
<sequence length="375" mass="43264">MPNTNKIERSVKSALQGSPLYAPAKVVKEHMRRAHFSMAQVSDKLVRPAPHEVFLSLTANCNLRCGACCYGRDFMHGTQLPWEIGAQLIDDCKELGIGNIRLYGGEPLLHRDLDKFVARIRDRGLNMYVTTNGLLLDKKIDKLVEAGLRKVSVGLYGLGQDYDDYVQRKGSFELVRKSLTETRRRHGADKLPMSLDWLLMRGTGKPETVRDTLKFARDLDMQIYINLIHYSLPYFVKKDGAGDNQPFWFEEEDRPLLDDICGMLLEAKQKEPDLIRNTERGIRSIPDWLIRKEKMRLPCTSYDMLWIGPDGTVQLCFVTFKMGDLHKQRLTEMLFTEKHKRFSRDAFNLNCPNCNCGYDKRVNLHRQSRALYTPT</sequence>
<dbReference type="InterPro" id="IPR050377">
    <property type="entry name" value="Radical_SAM_PqqE_MftC-like"/>
</dbReference>
<dbReference type="GO" id="GO:0051536">
    <property type="term" value="F:iron-sulfur cluster binding"/>
    <property type="evidence" value="ECO:0007669"/>
    <property type="project" value="UniProtKB-KW"/>
</dbReference>
<dbReference type="GO" id="GO:0003824">
    <property type="term" value="F:catalytic activity"/>
    <property type="evidence" value="ECO:0007669"/>
    <property type="project" value="InterPro"/>
</dbReference>